<dbReference type="AlphaFoldDB" id="A0AAF0BMU7"/>
<proteinExistence type="predicted"/>
<feature type="domain" description="HTH cro/C1-type" evidence="1">
    <location>
        <begin position="7"/>
        <end position="61"/>
    </location>
</feature>
<dbReference type="InterPro" id="IPR001387">
    <property type="entry name" value="Cro/C1-type_HTH"/>
</dbReference>
<evidence type="ECO:0000313" key="3">
    <source>
        <dbReference type="Proteomes" id="UP001217500"/>
    </source>
</evidence>
<gene>
    <name evidence="2" type="ORF">PH603_04820</name>
</gene>
<dbReference type="GO" id="GO:0003677">
    <property type="term" value="F:DNA binding"/>
    <property type="evidence" value="ECO:0007669"/>
    <property type="project" value="InterPro"/>
</dbReference>
<organism evidence="2 3">
    <name type="scientific">Gimibacter soli</name>
    <dbReference type="NCBI Taxonomy" id="3024400"/>
    <lineage>
        <taxon>Bacteria</taxon>
        <taxon>Pseudomonadati</taxon>
        <taxon>Pseudomonadota</taxon>
        <taxon>Alphaproteobacteria</taxon>
        <taxon>Kordiimonadales</taxon>
        <taxon>Temperatibacteraceae</taxon>
        <taxon>Gimibacter</taxon>
    </lineage>
</organism>
<dbReference type="RefSeq" id="WP_289504839.1">
    <property type="nucleotide sequence ID" value="NZ_CP116805.1"/>
</dbReference>
<sequence length="229" mass="24681">MRTQPWIKDALKQRGFKLKDLAETLGLPPPRISDIVNGTREVQSDEVIPMAEMLGMSVRALLLSLAAGAPVPTQEGAHATLPIRGRLTGSGVLEPLPDDMALREVAVPLDATSPEGLSCYLMGDDSLAQEIRPGSLIIAADPRKHFFPMTPGVILLVSRPGGRIAARQYHRTASGEDWLVPLPEKPNPAYESWPFRLMPGARADSTGADSVGTGDIVAGVLWVTRRYSD</sequence>
<keyword evidence="3" id="KW-1185">Reference proteome</keyword>
<dbReference type="CDD" id="cd00093">
    <property type="entry name" value="HTH_XRE"/>
    <property type="match status" value="1"/>
</dbReference>
<dbReference type="Gene3D" id="1.10.260.40">
    <property type="entry name" value="lambda repressor-like DNA-binding domains"/>
    <property type="match status" value="1"/>
</dbReference>
<dbReference type="Pfam" id="PF01381">
    <property type="entry name" value="HTH_3"/>
    <property type="match status" value="1"/>
</dbReference>
<dbReference type="KEGG" id="gso:PH603_04820"/>
<protein>
    <submittedName>
        <fullName evidence="2">Helix-turn-helix transcriptional regulator</fullName>
    </submittedName>
</protein>
<name>A0AAF0BMU7_9PROT</name>
<dbReference type="EMBL" id="CP116805">
    <property type="protein sequence ID" value="WCL55080.1"/>
    <property type="molecule type" value="Genomic_DNA"/>
</dbReference>
<evidence type="ECO:0000259" key="1">
    <source>
        <dbReference type="PROSITE" id="PS50943"/>
    </source>
</evidence>
<reference evidence="2" key="1">
    <citation type="submission" date="2023-01" db="EMBL/GenBank/DDBJ databases">
        <title>The genome sequence of Kordiimonadaceae bacterium 6D33.</title>
        <authorList>
            <person name="Liu Y."/>
        </authorList>
    </citation>
    <scope>NUCLEOTIDE SEQUENCE</scope>
    <source>
        <strain evidence="2">6D33</strain>
    </source>
</reference>
<dbReference type="SUPFAM" id="SSF47413">
    <property type="entry name" value="lambda repressor-like DNA-binding domains"/>
    <property type="match status" value="1"/>
</dbReference>
<dbReference type="InterPro" id="IPR010982">
    <property type="entry name" value="Lambda_DNA-bd_dom_sf"/>
</dbReference>
<accession>A0AAF0BMU7</accession>
<dbReference type="PROSITE" id="PS50943">
    <property type="entry name" value="HTH_CROC1"/>
    <property type="match status" value="1"/>
</dbReference>
<dbReference type="SMART" id="SM00530">
    <property type="entry name" value="HTH_XRE"/>
    <property type="match status" value="1"/>
</dbReference>
<dbReference type="Proteomes" id="UP001217500">
    <property type="component" value="Chromosome"/>
</dbReference>
<evidence type="ECO:0000313" key="2">
    <source>
        <dbReference type="EMBL" id="WCL55080.1"/>
    </source>
</evidence>